<evidence type="ECO:0000313" key="3">
    <source>
        <dbReference type="Proteomes" id="UP000501926"/>
    </source>
</evidence>
<gene>
    <name evidence="2" type="ORF">KsCSTR_43520</name>
    <name evidence="1" type="ORF">kustc1037</name>
</gene>
<dbReference type="EMBL" id="CP049055">
    <property type="protein sequence ID" value="QII13731.1"/>
    <property type="molecule type" value="Genomic_DNA"/>
</dbReference>
<evidence type="ECO:0000313" key="2">
    <source>
        <dbReference type="EMBL" id="QII13731.1"/>
    </source>
</evidence>
<name>Q1PX36_KUEST</name>
<proteinExistence type="predicted"/>
<organism evidence="1">
    <name type="scientific">Kuenenia stuttgartiensis</name>
    <dbReference type="NCBI Taxonomy" id="174633"/>
    <lineage>
        <taxon>Bacteria</taxon>
        <taxon>Pseudomonadati</taxon>
        <taxon>Planctomycetota</taxon>
        <taxon>Candidatus Brocadiia</taxon>
        <taxon>Candidatus Brocadiales</taxon>
        <taxon>Candidatus Brocadiaceae</taxon>
        <taxon>Candidatus Kuenenia</taxon>
    </lineage>
</organism>
<dbReference type="Proteomes" id="UP000501926">
    <property type="component" value="Chromosome"/>
</dbReference>
<dbReference type="EMBL" id="CT573073">
    <property type="protein sequence ID" value="CAJ71782.1"/>
    <property type="molecule type" value="Genomic_DNA"/>
</dbReference>
<dbReference type="AlphaFoldDB" id="Q1PX36"/>
<reference evidence="1" key="1">
    <citation type="journal article" date="2006" name="Nature">
        <title>Deciphering the evolution and metabolism of an anammox bacterium from a community genome.</title>
        <authorList>
            <person name="Strous M."/>
            <person name="Pelletier E."/>
            <person name="Mangenot S."/>
            <person name="Rattei T."/>
            <person name="Lehner A."/>
            <person name="Taylor M.W."/>
            <person name="Horn M."/>
            <person name="Daims H."/>
            <person name="Bartol-Mavel D."/>
            <person name="Wincker P."/>
            <person name="Barbe V."/>
            <person name="Fonknechten N."/>
            <person name="Vallenet D."/>
            <person name="Segurens B."/>
            <person name="Schenowitz-Truong C."/>
            <person name="Medigue C."/>
            <person name="Collingro A."/>
            <person name="Snel B."/>
            <person name="Dutilh B.E."/>
            <person name="OpDenCamp H.J.M."/>
            <person name="vanDerDrift C."/>
            <person name="Cirpus I."/>
            <person name="vanDePas-Schoonen K.T."/>
            <person name="Harhangi H.R."/>
            <person name="vanNiftrik L."/>
            <person name="Schmid M."/>
            <person name="Keltjens J."/>
            <person name="vanDeVossenberg J."/>
            <person name="Kartal B."/>
            <person name="Meier H."/>
            <person name="Frishman D."/>
            <person name="Huynen M.A."/>
            <person name="Mewes H."/>
            <person name="Weissenbach J."/>
            <person name="Jetten M.S.M."/>
            <person name="Wagner M."/>
            <person name="LePaslier D."/>
        </authorList>
    </citation>
    <scope>NUCLEOTIDE SEQUENCE</scope>
</reference>
<reference evidence="2 3" key="3">
    <citation type="submission" date="2020-02" db="EMBL/GenBank/DDBJ databases">
        <title>Newly sequenced genome of strain CSTR1 showed variability in Candidatus Kuenenia stuttgartiensis genomes.</title>
        <authorList>
            <person name="Ding C."/>
            <person name="Adrian L."/>
        </authorList>
    </citation>
    <scope>NUCLEOTIDE SEQUENCE [LARGE SCALE GENOMIC DNA]</scope>
    <source>
        <strain evidence="2 3">CSTR1</strain>
    </source>
</reference>
<reference evidence="1" key="2">
    <citation type="submission" date="2006-01" db="EMBL/GenBank/DDBJ databases">
        <authorList>
            <person name="Genoscope"/>
        </authorList>
    </citation>
    <scope>NUCLEOTIDE SEQUENCE</scope>
</reference>
<protein>
    <submittedName>
        <fullName evidence="1">Uncharacterized protein</fullName>
    </submittedName>
</protein>
<evidence type="ECO:0000313" key="1">
    <source>
        <dbReference type="EMBL" id="CAJ71782.1"/>
    </source>
</evidence>
<accession>Q1PX36</accession>
<sequence length="53" mass="6131">MLKETKGHIFLPALHIHIFISLLPLKLLQIILFQSLLQWVSTLYITGSQIVIF</sequence>